<reference evidence="2" key="1">
    <citation type="submission" date="2020-05" db="EMBL/GenBank/DDBJ databases">
        <title>Mycena genomes resolve the evolution of fungal bioluminescence.</title>
        <authorList>
            <person name="Tsai I.J."/>
        </authorList>
    </citation>
    <scope>NUCLEOTIDE SEQUENCE</scope>
    <source>
        <strain evidence="2">CCC161011</strain>
    </source>
</reference>
<gene>
    <name evidence="2" type="ORF">MVEN_00973200</name>
</gene>
<dbReference type="Proteomes" id="UP000620124">
    <property type="component" value="Unassembled WGS sequence"/>
</dbReference>
<evidence type="ECO:0000313" key="2">
    <source>
        <dbReference type="EMBL" id="KAF7356406.1"/>
    </source>
</evidence>
<proteinExistence type="predicted"/>
<evidence type="ECO:0000256" key="1">
    <source>
        <dbReference type="SAM" id="MobiDB-lite"/>
    </source>
</evidence>
<keyword evidence="3" id="KW-1185">Reference proteome</keyword>
<evidence type="ECO:0000313" key="3">
    <source>
        <dbReference type="Proteomes" id="UP000620124"/>
    </source>
</evidence>
<dbReference type="EMBL" id="JACAZI010000007">
    <property type="protein sequence ID" value="KAF7356406.1"/>
    <property type="molecule type" value="Genomic_DNA"/>
</dbReference>
<protein>
    <recommendedName>
        <fullName evidence="4">Lipid droplet-associated perilipin protein</fullName>
    </recommendedName>
</protein>
<name>A0A8H6YDM7_9AGAR</name>
<sequence length="343" mass="38073">MPLRLSQANVVRKTHANDKRVHKYLVRAKTVQSSFFLPTTMASSVPMPSSSKQSSSSAPELTVLTRVASIPLIAWTINQVSCTLEQNRYTSSPYATAKGLSTSAYKYTEPFQIRLAPAITTVDEYANMACDVVESRFPYPFKAKPEEVADYYEQSRLQASKTIDEKVKTPAFTAACEVDKRFAPIVDYLESTAVTRLNTSAAPKDCEYQYQRVYVLSKNVTGQLYQYSNQTILVQRASQTADSITALASSANSRIHTLSNNLITDLKHLRASFTDTTTAAYHELNDCIGSMHNIVSTPNLTVNEKISRMVDEINFHMRPLLNRLPGARTPPTTSNPNGNGHAQ</sequence>
<accession>A0A8H6YDM7</accession>
<comment type="caution">
    <text evidence="2">The sequence shown here is derived from an EMBL/GenBank/DDBJ whole genome shotgun (WGS) entry which is preliminary data.</text>
</comment>
<dbReference type="AlphaFoldDB" id="A0A8H6YDM7"/>
<dbReference type="OrthoDB" id="376826at2759"/>
<feature type="compositionally biased region" description="Polar residues" evidence="1">
    <location>
        <begin position="330"/>
        <end position="343"/>
    </location>
</feature>
<organism evidence="2 3">
    <name type="scientific">Mycena venus</name>
    <dbReference type="NCBI Taxonomy" id="2733690"/>
    <lineage>
        <taxon>Eukaryota</taxon>
        <taxon>Fungi</taxon>
        <taxon>Dikarya</taxon>
        <taxon>Basidiomycota</taxon>
        <taxon>Agaricomycotina</taxon>
        <taxon>Agaricomycetes</taxon>
        <taxon>Agaricomycetidae</taxon>
        <taxon>Agaricales</taxon>
        <taxon>Marasmiineae</taxon>
        <taxon>Mycenaceae</taxon>
        <taxon>Mycena</taxon>
    </lineage>
</organism>
<evidence type="ECO:0008006" key="4">
    <source>
        <dbReference type="Google" id="ProtNLM"/>
    </source>
</evidence>
<feature type="region of interest" description="Disordered" evidence="1">
    <location>
        <begin position="321"/>
        <end position="343"/>
    </location>
</feature>